<gene>
    <name evidence="15" type="ORF">NA57DRAFT_48739</name>
</gene>
<evidence type="ECO:0000256" key="2">
    <source>
        <dbReference type="ARBA" id="ARBA00004574"/>
    </source>
</evidence>
<keyword evidence="12" id="KW-0539">Nucleus</keyword>
<evidence type="ECO:0000256" key="1">
    <source>
        <dbReference type="ARBA" id="ARBA00004123"/>
    </source>
</evidence>
<dbReference type="OrthoDB" id="2288868at2759"/>
<evidence type="ECO:0000256" key="13">
    <source>
        <dbReference type="ARBA" id="ARBA00025393"/>
    </source>
</evidence>
<keyword evidence="8" id="KW-0779">Telomere</keyword>
<keyword evidence="6" id="KW-0158">Chromosome</keyword>
<comment type="caution">
    <text evidence="15">The sequence shown here is derived from an EMBL/GenBank/DDBJ whole genome shotgun (WGS) entry which is preliminary data.</text>
</comment>
<comment type="subunit">
    <text evidence="4">Component of the EKC/KEOPS complex composed of at least BUD32, CGI121, GON7, KAE1 and PCC1; the whole complex dimerizes.</text>
</comment>
<feature type="region of interest" description="Disordered" evidence="14">
    <location>
        <begin position="1"/>
        <end position="23"/>
    </location>
</feature>
<dbReference type="GO" id="GO:0000781">
    <property type="term" value="C:chromosome, telomeric region"/>
    <property type="evidence" value="ECO:0007669"/>
    <property type="project" value="UniProtKB-SubCell"/>
</dbReference>
<feature type="compositionally biased region" description="Acidic residues" evidence="14">
    <location>
        <begin position="80"/>
        <end position="97"/>
    </location>
</feature>
<keyword evidence="11" id="KW-0804">Transcription</keyword>
<comment type="function">
    <text evidence="13">Component of the EKC/KEOPS complex that is required for the formation of a threonylcarbamoyl group on adenosine at position 37 (t(6)A37) in tRNAs that read codons beginning with adenine. The complex is probably involved in the transfer of the threonylcarbamoyl moiety of threonylcarbamoyl-AMP (TC-AMP) to the N6 group of A37. GON7 likely plays a supporting role to the catalytic subunit KAE1 in the complex. The EKC/KEOPS complex also promotes both telomere uncapping and telomere elongation. The complex is required for efficient recruitment of transcriptional coactivators.</text>
</comment>
<dbReference type="GO" id="GO:0008033">
    <property type="term" value="P:tRNA processing"/>
    <property type="evidence" value="ECO:0007669"/>
    <property type="project" value="UniProtKB-KW"/>
</dbReference>
<accession>A0A9P4M154</accession>
<evidence type="ECO:0000256" key="9">
    <source>
        <dbReference type="ARBA" id="ARBA00023015"/>
    </source>
</evidence>
<evidence type="ECO:0000256" key="4">
    <source>
        <dbReference type="ARBA" id="ARBA00011534"/>
    </source>
</evidence>
<dbReference type="InterPro" id="IPR014849">
    <property type="entry name" value="EKC/KEOPS_Gon7"/>
</dbReference>
<evidence type="ECO:0000256" key="8">
    <source>
        <dbReference type="ARBA" id="ARBA00022895"/>
    </source>
</evidence>
<evidence type="ECO:0000256" key="12">
    <source>
        <dbReference type="ARBA" id="ARBA00023242"/>
    </source>
</evidence>
<feature type="region of interest" description="Disordered" evidence="14">
    <location>
        <begin position="68"/>
        <end position="97"/>
    </location>
</feature>
<dbReference type="EMBL" id="ML978139">
    <property type="protein sequence ID" value="KAF2093163.1"/>
    <property type="molecule type" value="Genomic_DNA"/>
</dbReference>
<dbReference type="Pfam" id="PF08738">
    <property type="entry name" value="Gon7"/>
    <property type="match status" value="1"/>
</dbReference>
<evidence type="ECO:0000256" key="14">
    <source>
        <dbReference type="SAM" id="MobiDB-lite"/>
    </source>
</evidence>
<keyword evidence="9" id="KW-0805">Transcription regulation</keyword>
<evidence type="ECO:0000313" key="16">
    <source>
        <dbReference type="Proteomes" id="UP000799772"/>
    </source>
</evidence>
<organism evidence="15 16">
    <name type="scientific">Rhizodiscina lignyota</name>
    <dbReference type="NCBI Taxonomy" id="1504668"/>
    <lineage>
        <taxon>Eukaryota</taxon>
        <taxon>Fungi</taxon>
        <taxon>Dikarya</taxon>
        <taxon>Ascomycota</taxon>
        <taxon>Pezizomycotina</taxon>
        <taxon>Dothideomycetes</taxon>
        <taxon>Pleosporomycetidae</taxon>
        <taxon>Aulographales</taxon>
        <taxon>Rhizodiscinaceae</taxon>
        <taxon>Rhizodiscina</taxon>
    </lineage>
</organism>
<dbReference type="AlphaFoldDB" id="A0A9P4M154"/>
<dbReference type="GO" id="GO:0005634">
    <property type="term" value="C:nucleus"/>
    <property type="evidence" value="ECO:0007669"/>
    <property type="project" value="UniProtKB-SubCell"/>
</dbReference>
<protein>
    <recommendedName>
        <fullName evidence="5">EKC/KEOPS complex subunit GON7</fullName>
    </recommendedName>
</protein>
<sequence length="97" mass="10315">MSAQPHLEATYAGPDASDKSFSFPLPTLAASPSTSDRTAYLTALRSSVQSIQGQVNTFLTQKMGEEKANAAAGGNRVDDSKEEENYGEEVIDEDGQS</sequence>
<evidence type="ECO:0000256" key="5">
    <source>
        <dbReference type="ARBA" id="ARBA00019746"/>
    </source>
</evidence>
<evidence type="ECO:0000256" key="3">
    <source>
        <dbReference type="ARBA" id="ARBA00008529"/>
    </source>
</evidence>
<keyword evidence="7" id="KW-0819">tRNA processing</keyword>
<name>A0A9P4M154_9PEZI</name>
<evidence type="ECO:0000313" key="15">
    <source>
        <dbReference type="EMBL" id="KAF2093163.1"/>
    </source>
</evidence>
<reference evidence="15" key="1">
    <citation type="journal article" date="2020" name="Stud. Mycol.">
        <title>101 Dothideomycetes genomes: a test case for predicting lifestyles and emergence of pathogens.</title>
        <authorList>
            <person name="Haridas S."/>
            <person name="Albert R."/>
            <person name="Binder M."/>
            <person name="Bloem J."/>
            <person name="Labutti K."/>
            <person name="Salamov A."/>
            <person name="Andreopoulos B."/>
            <person name="Baker S."/>
            <person name="Barry K."/>
            <person name="Bills G."/>
            <person name="Bluhm B."/>
            <person name="Cannon C."/>
            <person name="Castanera R."/>
            <person name="Culley D."/>
            <person name="Daum C."/>
            <person name="Ezra D."/>
            <person name="Gonzalez J."/>
            <person name="Henrissat B."/>
            <person name="Kuo A."/>
            <person name="Liang C."/>
            <person name="Lipzen A."/>
            <person name="Lutzoni F."/>
            <person name="Magnuson J."/>
            <person name="Mondo S."/>
            <person name="Nolan M."/>
            <person name="Ohm R."/>
            <person name="Pangilinan J."/>
            <person name="Park H.-J."/>
            <person name="Ramirez L."/>
            <person name="Alfaro M."/>
            <person name="Sun H."/>
            <person name="Tritt A."/>
            <person name="Yoshinaga Y."/>
            <person name="Zwiers L.-H."/>
            <person name="Turgeon B."/>
            <person name="Goodwin S."/>
            <person name="Spatafora J."/>
            <person name="Crous P."/>
            <person name="Grigoriev I."/>
        </authorList>
    </citation>
    <scope>NUCLEOTIDE SEQUENCE</scope>
    <source>
        <strain evidence="15">CBS 133067</strain>
    </source>
</reference>
<dbReference type="Proteomes" id="UP000799772">
    <property type="component" value="Unassembled WGS sequence"/>
</dbReference>
<evidence type="ECO:0000256" key="11">
    <source>
        <dbReference type="ARBA" id="ARBA00023163"/>
    </source>
</evidence>
<keyword evidence="10" id="KW-0010">Activator</keyword>
<evidence type="ECO:0000256" key="7">
    <source>
        <dbReference type="ARBA" id="ARBA00022694"/>
    </source>
</evidence>
<comment type="similarity">
    <text evidence="3">Belongs to the GON7 family.</text>
</comment>
<keyword evidence="16" id="KW-1185">Reference proteome</keyword>
<comment type="subcellular location">
    <subcellularLocation>
        <location evidence="2">Chromosome</location>
        <location evidence="2">Telomere</location>
    </subcellularLocation>
    <subcellularLocation>
        <location evidence="1">Nucleus</location>
    </subcellularLocation>
</comment>
<proteinExistence type="inferred from homology"/>
<evidence type="ECO:0000256" key="10">
    <source>
        <dbReference type="ARBA" id="ARBA00023159"/>
    </source>
</evidence>
<evidence type="ECO:0000256" key="6">
    <source>
        <dbReference type="ARBA" id="ARBA00022454"/>
    </source>
</evidence>